<dbReference type="Gene3D" id="3.40.50.12780">
    <property type="entry name" value="N-terminal domain of ligase-like"/>
    <property type="match status" value="1"/>
</dbReference>
<evidence type="ECO:0000313" key="5">
    <source>
        <dbReference type="Proteomes" id="UP000799772"/>
    </source>
</evidence>
<accession>A0A9P4IA75</accession>
<dbReference type="InterPro" id="IPR051414">
    <property type="entry name" value="Adenylate-forming_Reductase"/>
</dbReference>
<evidence type="ECO:0000313" key="4">
    <source>
        <dbReference type="EMBL" id="KAF2095550.1"/>
    </source>
</evidence>
<dbReference type="SUPFAM" id="SSF56801">
    <property type="entry name" value="Acetyl-CoA synthetase-like"/>
    <property type="match status" value="1"/>
</dbReference>
<dbReference type="PROSITE" id="PS50075">
    <property type="entry name" value="CARRIER"/>
    <property type="match status" value="1"/>
</dbReference>
<keyword evidence="1" id="KW-0596">Phosphopantetheine</keyword>
<keyword evidence="2" id="KW-0597">Phosphoprotein</keyword>
<dbReference type="OrthoDB" id="429813at2759"/>
<reference evidence="4" key="1">
    <citation type="journal article" date="2020" name="Stud. Mycol.">
        <title>101 Dothideomycetes genomes: a test case for predicting lifestyles and emergence of pathogens.</title>
        <authorList>
            <person name="Haridas S."/>
            <person name="Albert R."/>
            <person name="Binder M."/>
            <person name="Bloem J."/>
            <person name="Labutti K."/>
            <person name="Salamov A."/>
            <person name="Andreopoulos B."/>
            <person name="Baker S."/>
            <person name="Barry K."/>
            <person name="Bills G."/>
            <person name="Bluhm B."/>
            <person name="Cannon C."/>
            <person name="Castanera R."/>
            <person name="Culley D."/>
            <person name="Daum C."/>
            <person name="Ezra D."/>
            <person name="Gonzalez J."/>
            <person name="Henrissat B."/>
            <person name="Kuo A."/>
            <person name="Liang C."/>
            <person name="Lipzen A."/>
            <person name="Lutzoni F."/>
            <person name="Magnuson J."/>
            <person name="Mondo S."/>
            <person name="Nolan M."/>
            <person name="Ohm R."/>
            <person name="Pangilinan J."/>
            <person name="Park H.-J."/>
            <person name="Ramirez L."/>
            <person name="Alfaro M."/>
            <person name="Sun H."/>
            <person name="Tritt A."/>
            <person name="Yoshinaga Y."/>
            <person name="Zwiers L.-H."/>
            <person name="Turgeon B."/>
            <person name="Goodwin S."/>
            <person name="Spatafora J."/>
            <person name="Crous P."/>
            <person name="Grigoriev I."/>
        </authorList>
    </citation>
    <scope>NUCLEOTIDE SEQUENCE</scope>
    <source>
        <strain evidence="4">CBS 133067</strain>
    </source>
</reference>
<dbReference type="PROSITE" id="PS00455">
    <property type="entry name" value="AMP_BINDING"/>
    <property type="match status" value="1"/>
</dbReference>
<dbReference type="Pfam" id="PF00501">
    <property type="entry name" value="AMP-binding"/>
    <property type="match status" value="1"/>
</dbReference>
<dbReference type="SUPFAM" id="SSF51735">
    <property type="entry name" value="NAD(P)-binding Rossmann-fold domains"/>
    <property type="match status" value="1"/>
</dbReference>
<dbReference type="Pfam" id="PF07993">
    <property type="entry name" value="NAD_binding_4"/>
    <property type="match status" value="1"/>
</dbReference>
<dbReference type="Gene3D" id="3.40.50.720">
    <property type="entry name" value="NAD(P)-binding Rossmann-like Domain"/>
    <property type="match status" value="1"/>
</dbReference>
<dbReference type="PANTHER" id="PTHR43439">
    <property type="entry name" value="PHENYLACETATE-COENZYME A LIGASE"/>
    <property type="match status" value="1"/>
</dbReference>
<dbReference type="InterPro" id="IPR009081">
    <property type="entry name" value="PP-bd_ACP"/>
</dbReference>
<dbReference type="InterPro" id="IPR013120">
    <property type="entry name" value="FAR_NAD-bd"/>
</dbReference>
<dbReference type="InterPro" id="IPR042099">
    <property type="entry name" value="ANL_N_sf"/>
</dbReference>
<evidence type="ECO:0000256" key="2">
    <source>
        <dbReference type="ARBA" id="ARBA00022553"/>
    </source>
</evidence>
<dbReference type="Proteomes" id="UP000799772">
    <property type="component" value="Unassembled WGS sequence"/>
</dbReference>
<feature type="domain" description="Carrier" evidence="3">
    <location>
        <begin position="552"/>
        <end position="634"/>
    </location>
</feature>
<comment type="caution">
    <text evidence="4">The sequence shown here is derived from an EMBL/GenBank/DDBJ whole genome shotgun (WGS) entry which is preliminary data.</text>
</comment>
<proteinExistence type="predicted"/>
<dbReference type="InterPro" id="IPR000873">
    <property type="entry name" value="AMP-dep_synth/lig_dom"/>
</dbReference>
<dbReference type="Pfam" id="PF23562">
    <property type="entry name" value="AMP-binding_C_3"/>
    <property type="match status" value="1"/>
</dbReference>
<dbReference type="EMBL" id="ML978131">
    <property type="protein sequence ID" value="KAF2095550.1"/>
    <property type="molecule type" value="Genomic_DNA"/>
</dbReference>
<sequence>MRKQRSDTGRRLLPHVLDELADEQPHRVLYEVPVKNDVTVPFAKITTRQFADAVNRAAWWFEETLGRADEFPTVGYLGPGDLRYFILVIASIKAGYKILYISPRNSVEGDVAVIEATDCKIWLKPSRGTNIERVLDRVPLQLYDLPDIGHFLNDNPSRHYPYDKSWEEGKRDPAWILHTSGSTGNPKPVRRYLDSIASSDANTALPAINGRPLLLHDYFDSRAYLTFPLFHAAGLSNGLLWPLFYGTTVVLGPERPVTLDIMKEVIIHSKVDAVFTAPSIVQDISQDEEFLKILENVNAIAYGGGPVSKEAGDRIIPHTKLVLSIGTTETGWLPCVETDREDWNYIHFHPYGGLEFQDRGGGLYELVAVRRPELELWQPIFSTFPDQQEYSFKDLFSKHPTKPDLFTFEGRADNVLVLSNGEKVQPHNMELTIAAHPAVSAVVVSGQGRFQTSLLVELLGNPPHISIERHRIIDELWPWIEDANISAPSHAQLLKEYILFATPDKPFSKTSKGTVRRGPTLELYKKELDDLYAQADSSFSDTDADVPQLNSADEQTFRDGVRKAFESVTGIVNLPEDADFFTAAGIDSLQVLTLQKYLRKGLVLVNGERSAVSTALIYQNPTISLLSRTLYQLVSAPHSNGHIAYRHSGPSPVQQLFESLFAELPNPPRTVNGVAKIQSRREGHIIILTGSTGSLGSYVLNDLMNSGTVEEIWCLNRSADSESRQKASNAQRGLRTDFHNRRVFFRQATLWKDNLGLDYKDYLYLLKNATQIIHTQWQVDFNLALTSFSTHLRGVKNLISLCLAASSLGNTIQVFFTSSVGIANKLTIASSIPEAPFFEDNVASSGYGQSKLVAEKLLLESSDKLGVNATVCRVGQIAGPVKQTSQSGLWNRKEWLPSIVEASAQLALFPRTLGTNEYVDWIPVDILSSIIVELALQPSDDGEGGKVFHCVNPSPVPWEQRLLPVAQARLSQSLGEKEVQAVPFDTWIEALRQKYENDDSKGAGRSLSAFSLLDFYTGLTGGGEKARKPLFETDQTRKQSKYLAELPGVTAEWMDIWLQQWGY</sequence>
<evidence type="ECO:0000256" key="1">
    <source>
        <dbReference type="ARBA" id="ARBA00022450"/>
    </source>
</evidence>
<dbReference type="AlphaFoldDB" id="A0A9P4IA75"/>
<protein>
    <submittedName>
        <fullName evidence="4">Acetyl-CoA synthetase-like protein</fullName>
    </submittedName>
</protein>
<keyword evidence="5" id="KW-1185">Reference proteome</keyword>
<dbReference type="PANTHER" id="PTHR43439:SF2">
    <property type="entry name" value="ENZYME, PUTATIVE (JCVI)-RELATED"/>
    <property type="match status" value="1"/>
</dbReference>
<dbReference type="Pfam" id="PF00550">
    <property type="entry name" value="PP-binding"/>
    <property type="match status" value="1"/>
</dbReference>
<gene>
    <name evidence="4" type="ORF">NA57DRAFT_59544</name>
</gene>
<dbReference type="InterPro" id="IPR036291">
    <property type="entry name" value="NAD(P)-bd_dom_sf"/>
</dbReference>
<evidence type="ECO:0000259" key="3">
    <source>
        <dbReference type="PROSITE" id="PS50075"/>
    </source>
</evidence>
<organism evidence="4 5">
    <name type="scientific">Rhizodiscina lignyota</name>
    <dbReference type="NCBI Taxonomy" id="1504668"/>
    <lineage>
        <taxon>Eukaryota</taxon>
        <taxon>Fungi</taxon>
        <taxon>Dikarya</taxon>
        <taxon>Ascomycota</taxon>
        <taxon>Pezizomycotina</taxon>
        <taxon>Dothideomycetes</taxon>
        <taxon>Pleosporomycetidae</taxon>
        <taxon>Aulographales</taxon>
        <taxon>Rhizodiscinaceae</taxon>
        <taxon>Rhizodiscina</taxon>
    </lineage>
</organism>
<name>A0A9P4IA75_9PEZI</name>
<dbReference type="InterPro" id="IPR020845">
    <property type="entry name" value="AMP-binding_CS"/>
</dbReference>